<dbReference type="PANTHER" id="PTHR43056">
    <property type="entry name" value="PEPTIDASE S9 PROLYL OLIGOPEPTIDASE"/>
    <property type="match status" value="1"/>
</dbReference>
<dbReference type="GO" id="GO:0008236">
    <property type="term" value="F:serine-type peptidase activity"/>
    <property type="evidence" value="ECO:0007669"/>
    <property type="project" value="InterPro"/>
</dbReference>
<name>A0AA40B526_9PEZI</name>
<gene>
    <name evidence="2" type="ORF">B0T26DRAFT_638159</name>
</gene>
<organism evidence="2 3">
    <name type="scientific">Lasiosphaeria miniovina</name>
    <dbReference type="NCBI Taxonomy" id="1954250"/>
    <lineage>
        <taxon>Eukaryota</taxon>
        <taxon>Fungi</taxon>
        <taxon>Dikarya</taxon>
        <taxon>Ascomycota</taxon>
        <taxon>Pezizomycotina</taxon>
        <taxon>Sordariomycetes</taxon>
        <taxon>Sordariomycetidae</taxon>
        <taxon>Sordariales</taxon>
        <taxon>Lasiosphaeriaceae</taxon>
        <taxon>Lasiosphaeria</taxon>
    </lineage>
</organism>
<comment type="caution">
    <text evidence="2">The sequence shown here is derived from an EMBL/GenBank/DDBJ whole genome shotgun (WGS) entry which is preliminary data.</text>
</comment>
<dbReference type="InterPro" id="IPR001375">
    <property type="entry name" value="Peptidase_S9_cat"/>
</dbReference>
<dbReference type="Gene3D" id="3.40.50.1820">
    <property type="entry name" value="alpha/beta hydrolase"/>
    <property type="match status" value="1"/>
</dbReference>
<dbReference type="RefSeq" id="XP_060300593.1">
    <property type="nucleotide sequence ID" value="XM_060437004.1"/>
</dbReference>
<dbReference type="Pfam" id="PF00326">
    <property type="entry name" value="Peptidase_S9"/>
    <property type="match status" value="1"/>
</dbReference>
<dbReference type="EMBL" id="JAUIRO010000002">
    <property type="protein sequence ID" value="KAK0727738.1"/>
    <property type="molecule type" value="Genomic_DNA"/>
</dbReference>
<proteinExistence type="predicted"/>
<keyword evidence="3" id="KW-1185">Reference proteome</keyword>
<feature type="non-terminal residue" evidence="2">
    <location>
        <position position="1"/>
    </location>
</feature>
<dbReference type="AlphaFoldDB" id="A0AA40B526"/>
<dbReference type="PANTHER" id="PTHR43056:SF5">
    <property type="entry name" value="PEPTIDASE S9 PROLYL OLIGOPEPTIDASE CATALYTIC DOMAIN-CONTAINING PROTEIN"/>
    <property type="match status" value="1"/>
</dbReference>
<reference evidence="2" key="1">
    <citation type="submission" date="2023-06" db="EMBL/GenBank/DDBJ databases">
        <title>Genome-scale phylogeny and comparative genomics of the fungal order Sordariales.</title>
        <authorList>
            <consortium name="Lawrence Berkeley National Laboratory"/>
            <person name="Hensen N."/>
            <person name="Bonometti L."/>
            <person name="Westerberg I."/>
            <person name="Brannstrom I.O."/>
            <person name="Guillou S."/>
            <person name="Cros-Aarteil S."/>
            <person name="Calhoun S."/>
            <person name="Haridas S."/>
            <person name="Kuo A."/>
            <person name="Mondo S."/>
            <person name="Pangilinan J."/>
            <person name="Riley R."/>
            <person name="LaButti K."/>
            <person name="Andreopoulos B."/>
            <person name="Lipzen A."/>
            <person name="Chen C."/>
            <person name="Yanf M."/>
            <person name="Daum C."/>
            <person name="Ng V."/>
            <person name="Clum A."/>
            <person name="Steindorff A."/>
            <person name="Ohm R."/>
            <person name="Martin F."/>
            <person name="Silar P."/>
            <person name="Natvig D."/>
            <person name="Lalanne C."/>
            <person name="Gautier V."/>
            <person name="Ament-velasquez S.L."/>
            <person name="Kruys A."/>
            <person name="Hutchinson M.I."/>
            <person name="Powell A.J."/>
            <person name="Barry K."/>
            <person name="Miller A.N."/>
            <person name="Grigoriev I.V."/>
            <person name="Debuchy R."/>
            <person name="Gladieux P."/>
            <person name="Thoren M.H."/>
            <person name="Johannesson H."/>
        </authorList>
    </citation>
    <scope>NUCLEOTIDE SEQUENCE</scope>
    <source>
        <strain evidence="2">SMH2392-1A</strain>
    </source>
</reference>
<dbReference type="InterPro" id="IPR029058">
    <property type="entry name" value="AB_hydrolase_fold"/>
</dbReference>
<sequence>SRGYAWLALNYTGSSGLGRGYRSALFGGWGVLDRDDAGEAVAYLAGCGRAGIYGESAGGYNVLCSLAWLLGGTFAGGLCVSGVGDVAALAAESHKMESHYMGVQLRLASKADSEKDALFRACSPLFHADRITAPMLLCPLPRAGRSSVSSRAAPGAVAMSI</sequence>
<protein>
    <submittedName>
        <fullName evidence="2">Alpha/Beta hydrolase protein</fullName>
    </submittedName>
</protein>
<evidence type="ECO:0000313" key="3">
    <source>
        <dbReference type="Proteomes" id="UP001172101"/>
    </source>
</evidence>
<evidence type="ECO:0000259" key="1">
    <source>
        <dbReference type="Pfam" id="PF00326"/>
    </source>
</evidence>
<evidence type="ECO:0000313" key="2">
    <source>
        <dbReference type="EMBL" id="KAK0727738.1"/>
    </source>
</evidence>
<dbReference type="InterPro" id="IPR050585">
    <property type="entry name" value="Xaa-Pro_dipeptidyl-ppase/CocE"/>
</dbReference>
<dbReference type="Proteomes" id="UP001172101">
    <property type="component" value="Unassembled WGS sequence"/>
</dbReference>
<dbReference type="SUPFAM" id="SSF53474">
    <property type="entry name" value="alpha/beta-Hydrolases"/>
    <property type="match status" value="1"/>
</dbReference>
<accession>A0AA40B526</accession>
<dbReference type="GO" id="GO:0006508">
    <property type="term" value="P:proteolysis"/>
    <property type="evidence" value="ECO:0007669"/>
    <property type="project" value="InterPro"/>
</dbReference>
<keyword evidence="2" id="KW-0378">Hydrolase</keyword>
<feature type="domain" description="Peptidase S9 prolyl oligopeptidase catalytic" evidence="1">
    <location>
        <begin position="1"/>
        <end position="138"/>
    </location>
</feature>
<dbReference type="GeneID" id="85320274"/>